<accession>A0A2V3PLM8</accession>
<dbReference type="RefSeq" id="WP_110312199.1">
    <property type="nucleotide sequence ID" value="NZ_QICL01000032.1"/>
</dbReference>
<evidence type="ECO:0000256" key="1">
    <source>
        <dbReference type="SAM" id="MobiDB-lite"/>
    </source>
</evidence>
<protein>
    <submittedName>
        <fullName evidence="3">Relaxase/mobilization nuclease-like protein</fullName>
    </submittedName>
</protein>
<gene>
    <name evidence="3" type="ORF">CLV62_13218</name>
</gene>
<name>A0A2V3PLM8_9BACT</name>
<dbReference type="EMBL" id="QICL01000032">
    <property type="protein sequence ID" value="PXV60030.1"/>
    <property type="molecule type" value="Genomic_DNA"/>
</dbReference>
<dbReference type="AlphaFoldDB" id="A0A2V3PLM8"/>
<evidence type="ECO:0000259" key="2">
    <source>
        <dbReference type="Pfam" id="PF03432"/>
    </source>
</evidence>
<comment type="caution">
    <text evidence="3">The sequence shown here is derived from an EMBL/GenBank/DDBJ whole genome shotgun (WGS) entry which is preliminary data.</text>
</comment>
<dbReference type="Pfam" id="PF03432">
    <property type="entry name" value="Relaxase"/>
    <property type="match status" value="1"/>
</dbReference>
<feature type="compositionally biased region" description="Polar residues" evidence="1">
    <location>
        <begin position="250"/>
        <end position="277"/>
    </location>
</feature>
<dbReference type="InterPro" id="IPR005094">
    <property type="entry name" value="Endonuclease_MobA/VirD2"/>
</dbReference>
<reference evidence="3 4" key="1">
    <citation type="submission" date="2018-03" db="EMBL/GenBank/DDBJ databases">
        <title>Genomic Encyclopedia of Archaeal and Bacterial Type Strains, Phase II (KMG-II): from individual species to whole genera.</title>
        <authorList>
            <person name="Goeker M."/>
        </authorList>
    </citation>
    <scope>NUCLEOTIDE SEQUENCE [LARGE SCALE GENOMIC DNA]</scope>
    <source>
        <strain evidence="3 4">DSM 100214</strain>
    </source>
</reference>
<sequence>MIGKVMKRAAFNGCVRYVMNKEEAKLIAVEGVLLGSIESIVQSFHTQRLMKPKIKHPVGHIALSYSIEDKDRLSDGVMVTLAKEYMEGMNIKDTQYILVRHFDNGIPHVHLVYNRIDNNGKVISDKNDRYRNEAVCKKLKDKYGLTYGKGKEKVKQHRLRGKDKTKYQLYSAVKGALDKSANWNDFNRLLKEKGIAVNLKYKGQTSEVQGISFTTGTVSFKGSDLDRSFSYSKIDKLLQERQLKQKAEQRQTNQPSSRPSNEQTTQRTIQPSQEADNNNAALLSKSDSWGTGFIAHGNDAEEDEFARRMRYEQEKINNKTNRKKEGADKYENRKSGFEYVYGWS</sequence>
<feature type="domain" description="MobA/VirD2-like nuclease" evidence="2">
    <location>
        <begin position="17"/>
        <end position="145"/>
    </location>
</feature>
<dbReference type="OrthoDB" id="1525197at2"/>
<evidence type="ECO:0000313" key="4">
    <source>
        <dbReference type="Proteomes" id="UP000247973"/>
    </source>
</evidence>
<proteinExistence type="predicted"/>
<dbReference type="Proteomes" id="UP000247973">
    <property type="component" value="Unassembled WGS sequence"/>
</dbReference>
<feature type="region of interest" description="Disordered" evidence="1">
    <location>
        <begin position="243"/>
        <end position="277"/>
    </location>
</feature>
<keyword evidence="4" id="KW-1185">Reference proteome</keyword>
<evidence type="ECO:0000313" key="3">
    <source>
        <dbReference type="EMBL" id="PXV60030.1"/>
    </source>
</evidence>
<organism evidence="3 4">
    <name type="scientific">Dysgonomonas alginatilytica</name>
    <dbReference type="NCBI Taxonomy" id="1605892"/>
    <lineage>
        <taxon>Bacteria</taxon>
        <taxon>Pseudomonadati</taxon>
        <taxon>Bacteroidota</taxon>
        <taxon>Bacteroidia</taxon>
        <taxon>Bacteroidales</taxon>
        <taxon>Dysgonomonadaceae</taxon>
        <taxon>Dysgonomonas</taxon>
    </lineage>
</organism>